<feature type="compositionally biased region" description="Pro residues" evidence="1">
    <location>
        <begin position="318"/>
        <end position="333"/>
    </location>
</feature>
<feature type="region of interest" description="Disordered" evidence="1">
    <location>
        <begin position="294"/>
        <end position="333"/>
    </location>
</feature>
<evidence type="ECO:0000313" key="4">
    <source>
        <dbReference type="Proteomes" id="UP000278962"/>
    </source>
</evidence>
<proteinExistence type="predicted"/>
<keyword evidence="2" id="KW-0732">Signal</keyword>
<organism evidence="3 4">
    <name type="scientific">Solirubrobacter pauli</name>
    <dbReference type="NCBI Taxonomy" id="166793"/>
    <lineage>
        <taxon>Bacteria</taxon>
        <taxon>Bacillati</taxon>
        <taxon>Actinomycetota</taxon>
        <taxon>Thermoleophilia</taxon>
        <taxon>Solirubrobacterales</taxon>
        <taxon>Solirubrobacteraceae</taxon>
        <taxon>Solirubrobacter</taxon>
    </lineage>
</organism>
<feature type="signal peptide" evidence="2">
    <location>
        <begin position="1"/>
        <end position="22"/>
    </location>
</feature>
<dbReference type="AlphaFoldDB" id="A0A660L6V8"/>
<evidence type="ECO:0000256" key="1">
    <source>
        <dbReference type="SAM" id="MobiDB-lite"/>
    </source>
</evidence>
<evidence type="ECO:0008006" key="5">
    <source>
        <dbReference type="Google" id="ProtNLM"/>
    </source>
</evidence>
<dbReference type="Gene3D" id="2.120.10.30">
    <property type="entry name" value="TolB, C-terminal domain"/>
    <property type="match status" value="1"/>
</dbReference>
<name>A0A660L6V8_9ACTN</name>
<accession>A0A660L6V8</accession>
<dbReference type="InterPro" id="IPR011042">
    <property type="entry name" value="6-blade_b-propeller_TolB-like"/>
</dbReference>
<evidence type="ECO:0000256" key="2">
    <source>
        <dbReference type="SAM" id="SignalP"/>
    </source>
</evidence>
<gene>
    <name evidence="3" type="ORF">C8N24_0601</name>
</gene>
<reference evidence="3 4" key="1">
    <citation type="submission" date="2018-10" db="EMBL/GenBank/DDBJ databases">
        <title>Genomic Encyclopedia of Archaeal and Bacterial Type Strains, Phase II (KMG-II): from individual species to whole genera.</title>
        <authorList>
            <person name="Goeker M."/>
        </authorList>
    </citation>
    <scope>NUCLEOTIDE SEQUENCE [LARGE SCALE GENOMIC DNA]</scope>
    <source>
        <strain evidence="3 4">DSM 14954</strain>
    </source>
</reference>
<dbReference type="EMBL" id="RBIL01000001">
    <property type="protein sequence ID" value="RKQ90788.1"/>
    <property type="molecule type" value="Genomic_DNA"/>
</dbReference>
<dbReference type="OrthoDB" id="5243203at2"/>
<comment type="caution">
    <text evidence="3">The sequence shown here is derived from an EMBL/GenBank/DDBJ whole genome shotgun (WGS) entry which is preliminary data.</text>
</comment>
<dbReference type="SUPFAM" id="SSF69322">
    <property type="entry name" value="Tricorn protease domain 2"/>
    <property type="match status" value="1"/>
</dbReference>
<evidence type="ECO:0000313" key="3">
    <source>
        <dbReference type="EMBL" id="RKQ90788.1"/>
    </source>
</evidence>
<keyword evidence="4" id="KW-1185">Reference proteome</keyword>
<feature type="chain" id="PRO_5025071896" description="WD40 repeat protein" evidence="2">
    <location>
        <begin position="23"/>
        <end position="425"/>
    </location>
</feature>
<protein>
    <recommendedName>
        <fullName evidence="5">WD40 repeat protein</fullName>
    </recommendedName>
</protein>
<sequence length="425" mass="43953">MLPRLLLATGLLTLLAPAVANADSIVYIDQGNVWSATPDGSRKVQLTNGGGWHSPTQADDGRIAAVQGTGPIQVMAADGRPLHTITTPPAKSGDGGTFAPAPKQLSFSPDGTKIAYAYLSYSCPIASSCGSIQRSVFYTDADVTTATPHSVYGNQHSVSNPEWVTNGRTLVFGGFGRQVAIDDLDAGDYNSQPWMVPNGDMGDGEVTRDGSKLAVTSDYGANLKLTFFAVKGDVKTEFPPAYPDFACEMTKPDPAYHDPTWAPDNAGIAYGSSKGIEVSRFTAFGPGVCAAPNDSILTPTGSEPDWGPANPPAAAYTPDPPAPPAPPVPVPAPAPPAKATIALTKTTAKALRQGLAVKVTVPAAGKVTLSANLKGKKIAAGSATAKRGGPVTVRLSKTKKAKKGNTLTLKLTYSSVTSSHAVKVR</sequence>
<dbReference type="RefSeq" id="WP_121247845.1">
    <property type="nucleotide sequence ID" value="NZ_RBIL01000001.1"/>
</dbReference>
<dbReference type="Proteomes" id="UP000278962">
    <property type="component" value="Unassembled WGS sequence"/>
</dbReference>